<name>A0ABV2KMN5_9HYPH</name>
<comment type="caution">
    <text evidence="6">The sequence shown here is derived from an EMBL/GenBank/DDBJ whole genome shotgun (WGS) entry which is preliminary data.</text>
</comment>
<dbReference type="PANTHER" id="PTHR11717:SF7">
    <property type="entry name" value="LOW MOLECULAR WEIGHT PHOSPHOTYROSINE PROTEIN PHOSPHATASE"/>
    <property type="match status" value="1"/>
</dbReference>
<dbReference type="Gene3D" id="3.40.50.2300">
    <property type="match status" value="1"/>
</dbReference>
<dbReference type="PANTHER" id="PTHR11717">
    <property type="entry name" value="LOW MOLECULAR WEIGHT PROTEIN TYROSINE PHOSPHATASE"/>
    <property type="match status" value="1"/>
</dbReference>
<keyword evidence="4" id="KW-0904">Protein phosphatase</keyword>
<evidence type="ECO:0000259" key="5">
    <source>
        <dbReference type="SMART" id="SM00226"/>
    </source>
</evidence>
<evidence type="ECO:0000313" key="7">
    <source>
        <dbReference type="Proteomes" id="UP001549143"/>
    </source>
</evidence>
<evidence type="ECO:0000256" key="2">
    <source>
        <dbReference type="ARBA" id="ARBA00013064"/>
    </source>
</evidence>
<keyword evidence="7" id="KW-1185">Reference proteome</keyword>
<sequence length="176" mass="19060">MARLHVIGCTEQNIGPAFMDAKPKNSILFVCLGNICRSPLAQGVFAAVAAEKQLSHHFLLDSAGTGGWHAGSPPDPRSVAVAARYGVDISGQSARKVDIPDFTRFDLILGMDRSNVQDLRRAAPESARDRIHLYLGYALGTARDVPDPYYGGADGFEKVYRMIREASEALSDRLVG</sequence>
<evidence type="ECO:0000256" key="1">
    <source>
        <dbReference type="ARBA" id="ARBA00011063"/>
    </source>
</evidence>
<evidence type="ECO:0000313" key="6">
    <source>
        <dbReference type="EMBL" id="MET3662304.1"/>
    </source>
</evidence>
<protein>
    <recommendedName>
        <fullName evidence="2">protein-tyrosine-phosphatase</fullName>
        <ecNumber evidence="2">3.1.3.48</ecNumber>
    </recommendedName>
</protein>
<dbReference type="SUPFAM" id="SSF52788">
    <property type="entry name" value="Phosphotyrosine protein phosphatases I"/>
    <property type="match status" value="1"/>
</dbReference>
<reference evidence="6 7" key="1">
    <citation type="submission" date="2024-06" db="EMBL/GenBank/DDBJ databases">
        <title>Genomic Encyclopedia of Type Strains, Phase IV (KMG-IV): sequencing the most valuable type-strain genomes for metagenomic binning, comparative biology and taxonomic classification.</title>
        <authorList>
            <person name="Goeker M."/>
        </authorList>
    </citation>
    <scope>NUCLEOTIDE SEQUENCE [LARGE SCALE GENOMIC DNA]</scope>
    <source>
        <strain evidence="6 7">DSM 19730</strain>
    </source>
</reference>
<dbReference type="EMBL" id="JBEPMN010000010">
    <property type="protein sequence ID" value="MET3662304.1"/>
    <property type="molecule type" value="Genomic_DNA"/>
</dbReference>
<dbReference type="EC" id="3.1.3.48" evidence="2"/>
<evidence type="ECO:0000256" key="4">
    <source>
        <dbReference type="ARBA" id="ARBA00022912"/>
    </source>
</evidence>
<dbReference type="Pfam" id="PF01451">
    <property type="entry name" value="LMWPc"/>
    <property type="match status" value="1"/>
</dbReference>
<organism evidence="6 7">
    <name type="scientific">Aquamicrobium ahrensii</name>
    <dbReference type="NCBI Taxonomy" id="469551"/>
    <lineage>
        <taxon>Bacteria</taxon>
        <taxon>Pseudomonadati</taxon>
        <taxon>Pseudomonadota</taxon>
        <taxon>Alphaproteobacteria</taxon>
        <taxon>Hyphomicrobiales</taxon>
        <taxon>Phyllobacteriaceae</taxon>
        <taxon>Aquamicrobium</taxon>
    </lineage>
</organism>
<dbReference type="InterPro" id="IPR023485">
    <property type="entry name" value="Ptyr_pPase"/>
</dbReference>
<dbReference type="InterPro" id="IPR036196">
    <property type="entry name" value="Ptyr_pPase_sf"/>
</dbReference>
<accession>A0ABV2KMN5</accession>
<comment type="similarity">
    <text evidence="1">Belongs to the low molecular weight phosphotyrosine protein phosphatase family.</text>
</comment>
<dbReference type="CDD" id="cd16343">
    <property type="entry name" value="LMWPTP"/>
    <property type="match status" value="1"/>
</dbReference>
<feature type="domain" description="Phosphotyrosine protein phosphatase I" evidence="5">
    <location>
        <begin position="25"/>
        <end position="173"/>
    </location>
</feature>
<gene>
    <name evidence="6" type="ORF">ABID44_002641</name>
</gene>
<dbReference type="PRINTS" id="PR00719">
    <property type="entry name" value="LMWPTPASE"/>
</dbReference>
<proteinExistence type="inferred from homology"/>
<dbReference type="InterPro" id="IPR050438">
    <property type="entry name" value="LMW_PTPase"/>
</dbReference>
<keyword evidence="3 6" id="KW-0378">Hydrolase</keyword>
<dbReference type="Proteomes" id="UP001549143">
    <property type="component" value="Unassembled WGS sequence"/>
</dbReference>
<evidence type="ECO:0000256" key="3">
    <source>
        <dbReference type="ARBA" id="ARBA00022801"/>
    </source>
</evidence>
<dbReference type="InterPro" id="IPR017867">
    <property type="entry name" value="Tyr_phospatase_low_mol_wt"/>
</dbReference>
<dbReference type="GO" id="GO:0004725">
    <property type="term" value="F:protein tyrosine phosphatase activity"/>
    <property type="evidence" value="ECO:0007669"/>
    <property type="project" value="UniProtKB-EC"/>
</dbReference>
<dbReference type="SMART" id="SM00226">
    <property type="entry name" value="LMWPc"/>
    <property type="match status" value="1"/>
</dbReference>